<name>A0A0G4KTG7_VERLO</name>
<dbReference type="AlphaFoldDB" id="A0A0G4KTG7"/>
<sequence>PQFGGSPVKVGDEEFHLFRDSE</sequence>
<gene>
    <name evidence="2" type="ORF">BN1708_020769</name>
</gene>
<dbReference type="EMBL" id="CVQH01004001">
    <property type="protein sequence ID" value="CRK12715.1"/>
    <property type="molecule type" value="Genomic_DNA"/>
</dbReference>
<evidence type="ECO:0000313" key="3">
    <source>
        <dbReference type="Proteomes" id="UP000044602"/>
    </source>
</evidence>
<reference evidence="2 3" key="1">
    <citation type="submission" date="2015-05" db="EMBL/GenBank/DDBJ databases">
        <authorList>
            <person name="Wang D.B."/>
            <person name="Wang M."/>
        </authorList>
    </citation>
    <scope>NUCLEOTIDE SEQUENCE [LARGE SCALE GENOMIC DNA]</scope>
    <source>
        <strain evidence="2">VL1</strain>
    </source>
</reference>
<feature type="non-terminal residue" evidence="2">
    <location>
        <position position="1"/>
    </location>
</feature>
<evidence type="ECO:0000256" key="1">
    <source>
        <dbReference type="SAM" id="MobiDB-lite"/>
    </source>
</evidence>
<protein>
    <submittedName>
        <fullName evidence="2">Uncharacterized protein</fullName>
    </submittedName>
</protein>
<proteinExistence type="predicted"/>
<evidence type="ECO:0000313" key="2">
    <source>
        <dbReference type="EMBL" id="CRK12715.1"/>
    </source>
</evidence>
<dbReference type="Proteomes" id="UP000044602">
    <property type="component" value="Unassembled WGS sequence"/>
</dbReference>
<feature type="non-terminal residue" evidence="2">
    <location>
        <position position="22"/>
    </location>
</feature>
<feature type="compositionally biased region" description="Basic and acidic residues" evidence="1">
    <location>
        <begin position="10"/>
        <end position="22"/>
    </location>
</feature>
<accession>A0A0G4KTG7</accession>
<organism evidence="2 3">
    <name type="scientific">Verticillium longisporum</name>
    <name type="common">Verticillium dahliae var. longisporum</name>
    <dbReference type="NCBI Taxonomy" id="100787"/>
    <lineage>
        <taxon>Eukaryota</taxon>
        <taxon>Fungi</taxon>
        <taxon>Dikarya</taxon>
        <taxon>Ascomycota</taxon>
        <taxon>Pezizomycotina</taxon>
        <taxon>Sordariomycetes</taxon>
        <taxon>Hypocreomycetidae</taxon>
        <taxon>Glomerellales</taxon>
        <taxon>Plectosphaerellaceae</taxon>
        <taxon>Verticillium</taxon>
    </lineage>
</organism>
<feature type="region of interest" description="Disordered" evidence="1">
    <location>
        <begin position="1"/>
        <end position="22"/>
    </location>
</feature>
<keyword evidence="3" id="KW-1185">Reference proteome</keyword>